<dbReference type="InterPro" id="IPR011009">
    <property type="entry name" value="Kinase-like_dom_sf"/>
</dbReference>
<feature type="domain" description="PI3K/PI4K catalytic" evidence="3">
    <location>
        <begin position="3467"/>
        <end position="3790"/>
    </location>
</feature>
<feature type="region of interest" description="Disordered" evidence="2">
    <location>
        <begin position="488"/>
        <end position="531"/>
    </location>
</feature>
<dbReference type="InterPro" id="IPR016024">
    <property type="entry name" value="ARM-type_fold"/>
</dbReference>
<protein>
    <submittedName>
        <fullName evidence="6">Transformation/transcription domain-associated protein</fullName>
    </submittedName>
</protein>
<accession>A0A8C9YPG9</accession>
<dbReference type="Ensembl" id="ENSSLUT00000030060.1">
    <property type="protein sequence ID" value="ENSSLUP00000029129.1"/>
    <property type="gene ID" value="ENSSLUG00000013020.1"/>
</dbReference>
<evidence type="ECO:0000259" key="5">
    <source>
        <dbReference type="PROSITE" id="PS51190"/>
    </source>
</evidence>
<evidence type="ECO:0000313" key="7">
    <source>
        <dbReference type="Proteomes" id="UP000694568"/>
    </source>
</evidence>
<dbReference type="InterPro" id="IPR046807">
    <property type="entry name" value="Tra1_central"/>
</dbReference>
<dbReference type="InterPro" id="IPR003151">
    <property type="entry name" value="PIK-rel_kinase_FAT"/>
</dbReference>
<evidence type="ECO:0000313" key="6">
    <source>
        <dbReference type="Ensembl" id="ENSSLUP00000029129.1"/>
    </source>
</evidence>
<feature type="domain" description="FATC" evidence="5">
    <location>
        <begin position="3794"/>
        <end position="3826"/>
    </location>
</feature>
<dbReference type="PROSITE" id="PS51189">
    <property type="entry name" value="FAT"/>
    <property type="match status" value="1"/>
</dbReference>
<organism evidence="6 7">
    <name type="scientific">Sander lucioperca</name>
    <name type="common">Pike-perch</name>
    <name type="synonym">Perca lucioperca</name>
    <dbReference type="NCBI Taxonomy" id="283035"/>
    <lineage>
        <taxon>Eukaryota</taxon>
        <taxon>Metazoa</taxon>
        <taxon>Chordata</taxon>
        <taxon>Craniata</taxon>
        <taxon>Vertebrata</taxon>
        <taxon>Euteleostomi</taxon>
        <taxon>Actinopterygii</taxon>
        <taxon>Neopterygii</taxon>
        <taxon>Teleostei</taxon>
        <taxon>Neoteleostei</taxon>
        <taxon>Acanthomorphata</taxon>
        <taxon>Eupercaria</taxon>
        <taxon>Perciformes</taxon>
        <taxon>Percoidei</taxon>
        <taxon>Percidae</taxon>
        <taxon>Luciopercinae</taxon>
        <taxon>Sander</taxon>
    </lineage>
</organism>
<dbReference type="InterPro" id="IPR003152">
    <property type="entry name" value="FATC_dom"/>
</dbReference>
<reference evidence="6" key="2">
    <citation type="submission" date="2025-09" db="UniProtKB">
        <authorList>
            <consortium name="Ensembl"/>
        </authorList>
    </citation>
    <scope>IDENTIFICATION</scope>
</reference>
<dbReference type="SUPFAM" id="SSF56112">
    <property type="entry name" value="Protein kinase-like (PK-like)"/>
    <property type="match status" value="1"/>
</dbReference>
<feature type="region of interest" description="Disordered" evidence="2">
    <location>
        <begin position="3232"/>
        <end position="3257"/>
    </location>
</feature>
<sequence>MAFVPAPSPTVVDQTTLMKKYLQFVAALTDANTPDETKLKMMQEVSENFENVTSSPQYSTFLEHIIPRFLTFLQDGEVQFLQEKPTQQLRKLVLEIIHRIPTNEHLRPHTKNILSVMFRFLEIESEENVLICLRIIIELHKQFRPPISQEIHHFLDFVKQIYKDLPKVVARYFENPQVIAENTVPSPEMVGMITSVLVKTAPEREDSETRTHTIIPRGSLSLKVLAELPIIVVLMYQLYKLNIHNVVSEFVPLIMNTIMLQVSPQARQHKLYNKELYADFIAAQIKTLSFLAYIIRIYQDLVGKYSQQMVKGMLQLLTNCPSETAHLRKELLIAAKHILTTDLRSQFIPCMDKLFDESILIGSGYTARETLRPLAYSTLADLVHHVRQNLPLTDLSLAVQLFAKNIDDESLPSNIQTMSCKLLLNLVDCIRSKSEQENGNGRDILMRMLEVFVLKFHTIARYQLVSIFKKCKPQSEMGVVDPGVLPGVPATPTPSTTPALPPPAPPTPVAAPPPPPTTSFDRTGEKEDKQTFQVSDCRSLVKTLVCGVKTITWGITSCKAPGEAQFIPNKQLQPKETQIYIKLVKYAMQALDIYQVQVANNQQTYIRVANCQTVRMKEEKEVLEHFAGVFTMMNPLTFKEIFQTTVPYMVERISKNYALQIVANSFLANLSTSALFATILVEYLLERLPEMGSNVELSNLYLKLFKLVFGSVSLFAAENEQMLKPHLHKIVNSSMELAQSAKEPYNYFLLLRALFRSIGGGSHDLLYQEFLPLLPNLLQGLNMLQSGLHKQHMKDLFVELCLTVPVRLSSLLPYLPMLMDPLVSALNGSQTLVSQGLRTLELCVDNLQPDFLYDHIQPVRAELMQALWRTLRNPAESISHVAYRVLGKFGGSNRKMLKESQRLHYVVTEVQGPSIKAEFTDCKASIQLPMEKAIETALDCLKSANTEPYYRRQAWEVIKCFLVAMTSLDDNKHALYQLLSHPNFAEKWIPNVIISHRYKAQDTPARRTFEQALTGAFMSAVIKDLRPSALPFVASLIRHYTMVAVAQQCGPFLLPSYQLGSQPSTAMFHSEENGSKGMDPLVLIDAIAICMAYEEKELCKIGEVALAVIFDVASIILGSKERACQLPLFSYIVERLCACCYEQAWYAKLGGVVSIKFLMERLPLIWVLQNQLTFLKALLFVMMDLTGEVSNGAVAMAKTTLEQLLVRCATPLKDEEKTEELLAAQDKSFHMVTHDLVREVTSPNSTVRKQAMHSLQVLAQVTGKSVTVIMEPHKEVLQDMVPPKKHLLRHQPANAQIGLMEGNTFCTTLQPRLFTMDLNVMEHKVFYTELLNLCEAEDAALMKLPCYKSLPSLVPLRIAALNALAACNYLPQSREKIIAALFKALNSTNNELQEAGEACMRKFLEGATIEVDQIHTHMRPLLMMLGDYRSLTLNVVNRLTSVTRLFPNSFNDKFCDQMMQHLRKWMEVVVITHKGGQRSDGSEMKICSAIINLFHLIPAAPQTLVKPLLEVVMKTERAMLIEAGSPFREPLIKFLTRHPSQTVELFMMEATLNDPQWSRMFMSFLKHKDAKPLRDVLASNPNRFVPLLVPAGTAATVRPGSPSTTTARLDLQFQAIKIISIIVKNDEGWLAGQHSLVSQLRRVWVSEAFQERHRKDNMAATNWKEPKLLAYCLLSYCKRNYSEIELLFQLLRAFTGRFLCNMTFLKEYMEEEIPKNYSIAQKRALFFRFVEFNDPHFNDELKAKVRTQAIRAGKQQRLYLFPPHSAIFNPTSLPSLSKVLDPEKQADLLDSLRICLLQFSTLLVEHAPHHIHDNNKSRNSKLRRLMTFAWPCLLPKACVDPACKYSGHLLLAHIIAKFAIHKKIVLQVFHSLLKAHTMEARAIVRQAMAILTPAVPARMEDGHQMLTHWTRKIIVEEGHTVPQLVHILHLIVQHFRVYYPVRHHLVQHMISAMQRLGFTPSVTIEQRKLAVDLAEVVIKWELQRIKDQQPESEAEVGAGGEGTSGAAVKRGLSLEAAAAAAAGQDAKRFRTASGAASAVFGRSQSMPGTETMLTKPVEKQHTDTVVNFLIRIACQVNDSTNVAGSPGELLSRRCVSLMKSALRPDMWPRAELKLQWFDKLLMTVEQTAQANISNICTGLEILCFLLTVLQSPAILAHFKPLQRGIAACMTCGNTKVLRAVHSLLSRLMSIFPTEPSTSTVASKYEELECLYAAVGKVIYEGLTNYEKATSNTNPTQLFGTLMILKSACSYNASYIDRLISVFMRSLQKMVREHLSPQQANPGVTETSTVTSELVMLSLDLVKTRLSVMSIEMRKNFIQVILTSLIEKSPDPKILRAVVKIVEEWVKNNSPMAANQMPNIREKSVLLVKMMTYIEKRFPDELELNAQFLDLVNYVYRDESLSGSDITSKLEPAFLSGLRCTQPLIRAKFFEVFDASMKRRVYERLLYICCSQNWEAMGSHFWIKQCIELLLAVCERNTIIGTSCQGSMLPSITNVINLADSHDRAAFAMATHVKQEPRERENSETKEEDVEIDIELAPGDQTAIPKTKEQAERDAGNQLHMLTNRHDKFLDSLREVKTGALLNALVQLCHISTPLAEKTWVQLFPRLWKILSDRQQHALSGEMSPFLCSGSHQAQRDCQPSALNCFVEAMSQCVPPIPIRPCVLKYLGKTHNLWLRSTLMLEQQAFEKGLSLHSKPKQSTEFYEQESITPPQQEILDSLAELYSLLQEEDMWAGLWQKRCKFPETATAIAYEQHGFFEQAQEKHERSNVSPAIFPEYQLWEDHWIRCSKELNQWEPLTEYGQSKGHSNPYLMLECAWRVSNWAAMKEALVQVELSCPKEMAWKVNMHRGYLAICHPEEQQLNFIERLVEMASSLAIREWRRLPHIVSHVHTPLLQAAQQIIELQEAAQINAGLQPANLGRNTSLHDMKTVVKTWRNRLPIVSDDLSHWSSIFMWRQHHYQAIVTAYETNTQHDPNNNNAMLGVHASASAIIQYGKIGRKQGLVNVALDILSRIHTIPTVPIVDCFQKIRQQVKCYLQLAGVMGKNECMQGLEVIESTNLKYFTKEMTAEFYALKGMFLAQINKSEEANKAFSAAVQMHDVLVKAWAMWGDYLENIFVKDRQLHLGVSAITCYLHACRHQNESKSRKYLAKVLWLLSFDDKNTLADAVDKYCIGVPPIQWLAWIPQLLTCLVGSEGKPLLNLISQVGRVYPQAVYFPIRTLYLTLKIEQRERYKSDASGQQQPSSVGAQPHSAASDPGPIRATAPMWRCSRIMHMQRELHPTLLSSLEGIVDQMVWFRENWHEEVLRQLQQGLAKCYSVAFEKSGAVSDAKITPHTLNFVKKLVSTFGVGLENVSNVSNLFSSAASESLARRAQATAQDPVFQKMKGQFTTDFDFSVPGSMKLHNLISKLKKWIKILEAKTKQLPKFFLIEEKCRFLSNFSAQTAEVEIPGEFLMPKPTHYYIKIARFMPRVEIVQKHNTAARRLYIRGHNGKIYPYLVMNDACLTESRREERVLQLLRLLNPCLEKRKETTKRHLFFTVPRVVAVSPQMRLVEDNPSSLSLVEIYKQRCAKKGIEHDNPISRYYDRLATVQARGTQASHQVLRDILKEVQGNMVPRSMLKEWALHTFPNATDYWTFRKMFTIQLALIGLAEFMLHLNRLNPEMLQIAQDTGKLNVSYFRFDINDATGDLDANRPVPFRLTPNISEFLTTIGVSGPLTASMIAVARCFAQPNFKVDGILKAVLRDEIIAWHKKTQEDTSMPLSPAGQPENMDSQQLVSLVQKAVTAIMTRLHNLAQFEGGESKVNTLVAAANSLDNLCRMDPAWHPWL</sequence>
<proteinExistence type="inferred from homology"/>
<feature type="compositionally biased region" description="Pro residues" evidence="2">
    <location>
        <begin position="499"/>
        <end position="517"/>
    </location>
</feature>
<dbReference type="Pfam" id="PF20206">
    <property type="entry name" value="Tra1_ring"/>
    <property type="match status" value="1"/>
</dbReference>
<dbReference type="PANTHER" id="PTHR11139">
    <property type="entry name" value="ATAXIA TELANGIECTASIA MUTATED ATM -RELATED"/>
    <property type="match status" value="1"/>
</dbReference>
<dbReference type="InterPro" id="IPR000403">
    <property type="entry name" value="PI3/4_kinase_cat_dom"/>
</dbReference>
<dbReference type="InterPro" id="IPR046805">
    <property type="entry name" value="Tra1_ring"/>
</dbReference>
<dbReference type="InterPro" id="IPR014009">
    <property type="entry name" value="PIK_FAT"/>
</dbReference>
<dbReference type="GO" id="GO:0000124">
    <property type="term" value="C:SAGA complex"/>
    <property type="evidence" value="ECO:0007669"/>
    <property type="project" value="TreeGrafter"/>
</dbReference>
<feature type="domain" description="FAT" evidence="4">
    <location>
        <begin position="2662"/>
        <end position="3222"/>
    </location>
</feature>
<dbReference type="PROSITE" id="PS51190">
    <property type="entry name" value="FATC"/>
    <property type="match status" value="1"/>
</dbReference>
<dbReference type="InterPro" id="IPR011989">
    <property type="entry name" value="ARM-like"/>
</dbReference>
<dbReference type="GO" id="GO:0006281">
    <property type="term" value="P:DNA repair"/>
    <property type="evidence" value="ECO:0007669"/>
    <property type="project" value="TreeGrafter"/>
</dbReference>
<evidence type="ECO:0000256" key="2">
    <source>
        <dbReference type="SAM" id="MobiDB-lite"/>
    </source>
</evidence>
<dbReference type="Pfam" id="PF02259">
    <property type="entry name" value="FAT"/>
    <property type="match status" value="1"/>
</dbReference>
<reference evidence="6" key="1">
    <citation type="submission" date="2025-08" db="UniProtKB">
        <authorList>
            <consortium name="Ensembl"/>
        </authorList>
    </citation>
    <scope>IDENTIFICATION</scope>
</reference>
<comment type="similarity">
    <text evidence="1">Belongs to the PI3/PI4-kinase family. TRA1 subfamily.</text>
</comment>
<dbReference type="Pfam" id="PF00454">
    <property type="entry name" value="PI3_PI4_kinase"/>
    <property type="match status" value="1"/>
</dbReference>
<dbReference type="GO" id="GO:0006355">
    <property type="term" value="P:regulation of DNA-templated transcription"/>
    <property type="evidence" value="ECO:0007669"/>
    <property type="project" value="TreeGrafter"/>
</dbReference>
<keyword evidence="7" id="KW-1185">Reference proteome</keyword>
<dbReference type="GO" id="GO:0005634">
    <property type="term" value="C:nucleus"/>
    <property type="evidence" value="ECO:0007669"/>
    <property type="project" value="TreeGrafter"/>
</dbReference>
<dbReference type="SMART" id="SM01343">
    <property type="entry name" value="FATC"/>
    <property type="match status" value="1"/>
</dbReference>
<evidence type="ECO:0000256" key="1">
    <source>
        <dbReference type="ARBA" id="ARBA00007234"/>
    </source>
</evidence>
<dbReference type="SMART" id="SM00146">
    <property type="entry name" value="PI3Kc"/>
    <property type="match status" value="1"/>
</dbReference>
<dbReference type="GO" id="GO:0035267">
    <property type="term" value="C:NuA4 histone acetyltransferase complex"/>
    <property type="evidence" value="ECO:0007669"/>
    <property type="project" value="TreeGrafter"/>
</dbReference>
<dbReference type="InterPro" id="IPR050517">
    <property type="entry name" value="DDR_Repair_Kinase"/>
</dbReference>
<feature type="compositionally biased region" description="Polar residues" evidence="2">
    <location>
        <begin position="3235"/>
        <end position="3245"/>
    </location>
</feature>
<dbReference type="SUPFAM" id="SSF48371">
    <property type="entry name" value="ARM repeat"/>
    <property type="match status" value="3"/>
</dbReference>
<dbReference type="GeneTree" id="ENSGT00390000017961"/>
<dbReference type="Gene3D" id="1.25.10.10">
    <property type="entry name" value="Leucine-rich Repeat Variant"/>
    <property type="match status" value="1"/>
</dbReference>
<evidence type="ECO:0000259" key="4">
    <source>
        <dbReference type="PROSITE" id="PS51189"/>
    </source>
</evidence>
<feature type="compositionally biased region" description="Low complexity" evidence="2">
    <location>
        <begin position="488"/>
        <end position="498"/>
    </location>
</feature>
<dbReference type="PROSITE" id="PS50290">
    <property type="entry name" value="PI3_4_KINASE_3"/>
    <property type="match status" value="1"/>
</dbReference>
<dbReference type="PANTHER" id="PTHR11139:SF1">
    <property type="entry name" value="TRANSFORMATION_TRANSCRIPTION DOMAIN-ASSOCIATED PROTEIN"/>
    <property type="match status" value="1"/>
</dbReference>
<evidence type="ECO:0000259" key="3">
    <source>
        <dbReference type="PROSITE" id="PS50290"/>
    </source>
</evidence>
<name>A0A8C9YPG9_SANLU</name>
<dbReference type="Proteomes" id="UP000694568">
    <property type="component" value="Unplaced"/>
</dbReference>
<dbReference type="CDD" id="cd05163">
    <property type="entry name" value="PIKK_TRRAP"/>
    <property type="match status" value="1"/>
</dbReference>
<dbReference type="Pfam" id="PF20175">
    <property type="entry name" value="Tra1_central"/>
    <property type="match status" value="1"/>
</dbReference>